<accession>A0A6G7PXD9</accession>
<evidence type="ECO:0000313" key="1">
    <source>
        <dbReference type="EMBL" id="QIJ72354.1"/>
    </source>
</evidence>
<reference evidence="1 2" key="1">
    <citation type="submission" date="2020-02" db="EMBL/GenBank/DDBJ databases">
        <title>Genome analysis of Thermosulfuriphilus ammonigenes ST65T, an anaerobic thermophilic chemolithoautotrophic bacterium isolated from a deep-sea hydrothermal vent.</title>
        <authorList>
            <person name="Slobodkina G."/>
            <person name="Allioux M."/>
            <person name="Merkel A."/>
            <person name="Alain K."/>
            <person name="Jebbar M."/>
            <person name="Slobodkin A."/>
        </authorList>
    </citation>
    <scope>NUCLEOTIDE SEQUENCE [LARGE SCALE GENOMIC DNA]</scope>
    <source>
        <strain evidence="1 2">ST65</strain>
    </source>
</reference>
<evidence type="ECO:0000313" key="2">
    <source>
        <dbReference type="Proteomes" id="UP000502179"/>
    </source>
</evidence>
<dbReference type="PANTHER" id="PTHR21485:SF6">
    <property type="entry name" value="N-ACYLNEURAMINATE CYTIDYLYLTRANSFERASE-RELATED"/>
    <property type="match status" value="1"/>
</dbReference>
<dbReference type="RefSeq" id="WP_166032572.1">
    <property type="nucleotide sequence ID" value="NZ_CP048877.1"/>
</dbReference>
<dbReference type="InterPro" id="IPR003329">
    <property type="entry name" value="Cytidylyl_trans"/>
</dbReference>
<dbReference type="EMBL" id="CP048877">
    <property type="protein sequence ID" value="QIJ72354.1"/>
    <property type="molecule type" value="Genomic_DNA"/>
</dbReference>
<dbReference type="InterPro" id="IPR050793">
    <property type="entry name" value="CMP-NeuNAc_synthase"/>
</dbReference>
<dbReference type="CDD" id="cd02513">
    <property type="entry name" value="CMP-NeuAc_Synthase"/>
    <property type="match status" value="1"/>
</dbReference>
<keyword evidence="1" id="KW-0808">Transferase</keyword>
<dbReference type="Gene3D" id="3.90.550.10">
    <property type="entry name" value="Spore Coat Polysaccharide Biosynthesis Protein SpsA, Chain A"/>
    <property type="match status" value="1"/>
</dbReference>
<dbReference type="KEGG" id="tav:G4V39_08740"/>
<sequence>MKILGFIPARGGSKRIPKKNIKLLHGKPLIAYTIEAAKKSKYINRIVVSTDSKEIALVAEKYGAEVPFLRPADIARSDSTEMEFFEHALNWFSKYENYEPDLIVLLYPTSPLRKTESIDKAIEKMLQHPEADSLRSVRLCSEHPYKMWLIEGEYLKPFVKEQDSNMHTLAYHLLPKIYIQNASIYITKPSTIKNKKTPIGDLVVPFIMDDIESIDINTPLDFKLAEIILREFNL</sequence>
<dbReference type="SUPFAM" id="SSF53448">
    <property type="entry name" value="Nucleotide-diphospho-sugar transferases"/>
    <property type="match status" value="1"/>
</dbReference>
<dbReference type="AlphaFoldDB" id="A0A6G7PXD9"/>
<name>A0A6G7PXD9_9BACT</name>
<keyword evidence="1" id="KW-0548">Nucleotidyltransferase</keyword>
<gene>
    <name evidence="1" type="ORF">G4V39_08740</name>
</gene>
<dbReference type="PANTHER" id="PTHR21485">
    <property type="entry name" value="HAD SUPERFAMILY MEMBERS CMAS AND KDSC"/>
    <property type="match status" value="1"/>
</dbReference>
<dbReference type="InterPro" id="IPR029044">
    <property type="entry name" value="Nucleotide-diphossugar_trans"/>
</dbReference>
<keyword evidence="2" id="KW-1185">Reference proteome</keyword>
<proteinExistence type="predicted"/>
<protein>
    <submittedName>
        <fullName evidence="1">Acylneuraminate cytidylyltransferase family protein</fullName>
    </submittedName>
</protein>
<dbReference type="GO" id="GO:0008781">
    <property type="term" value="F:N-acylneuraminate cytidylyltransferase activity"/>
    <property type="evidence" value="ECO:0007669"/>
    <property type="project" value="TreeGrafter"/>
</dbReference>
<dbReference type="Proteomes" id="UP000502179">
    <property type="component" value="Chromosome"/>
</dbReference>
<dbReference type="Pfam" id="PF02348">
    <property type="entry name" value="CTP_transf_3"/>
    <property type="match status" value="1"/>
</dbReference>
<organism evidence="1 2">
    <name type="scientific">Thermosulfuriphilus ammonigenes</name>
    <dbReference type="NCBI Taxonomy" id="1936021"/>
    <lineage>
        <taxon>Bacteria</taxon>
        <taxon>Pseudomonadati</taxon>
        <taxon>Thermodesulfobacteriota</taxon>
        <taxon>Thermodesulfobacteria</taxon>
        <taxon>Thermodesulfobacteriales</taxon>
        <taxon>Thermodesulfobacteriaceae</taxon>
        <taxon>Thermosulfuriphilus</taxon>
    </lineage>
</organism>